<accession>A0A7D6ZJN4</accession>
<dbReference type="SMART" id="SM00530">
    <property type="entry name" value="HTH_XRE"/>
    <property type="match status" value="1"/>
</dbReference>
<dbReference type="Pfam" id="PF13560">
    <property type="entry name" value="HTH_31"/>
    <property type="match status" value="1"/>
</dbReference>
<protein>
    <submittedName>
        <fullName evidence="2">Helix-turn-helix transcriptional regulator</fullName>
    </submittedName>
</protein>
<organism evidence="2 3">
    <name type="scientific">Nocardia huaxiensis</name>
    <dbReference type="NCBI Taxonomy" id="2755382"/>
    <lineage>
        <taxon>Bacteria</taxon>
        <taxon>Bacillati</taxon>
        <taxon>Actinomycetota</taxon>
        <taxon>Actinomycetes</taxon>
        <taxon>Mycobacteriales</taxon>
        <taxon>Nocardiaceae</taxon>
        <taxon>Nocardia</taxon>
    </lineage>
</organism>
<dbReference type="PROSITE" id="PS50943">
    <property type="entry name" value="HTH_CROC1"/>
    <property type="match status" value="1"/>
</dbReference>
<evidence type="ECO:0000313" key="3">
    <source>
        <dbReference type="Proteomes" id="UP000515512"/>
    </source>
</evidence>
<reference evidence="2 3" key="1">
    <citation type="submission" date="2020-07" db="EMBL/GenBank/DDBJ databases">
        <authorList>
            <person name="Zhuang K."/>
            <person name="Ran Y."/>
        </authorList>
    </citation>
    <scope>NUCLEOTIDE SEQUENCE [LARGE SCALE GENOMIC DNA]</scope>
    <source>
        <strain evidence="2 3">WCH-YHL-001</strain>
    </source>
</reference>
<dbReference type="RefSeq" id="WP_181583864.1">
    <property type="nucleotide sequence ID" value="NZ_CP059399.1"/>
</dbReference>
<dbReference type="EMBL" id="CP059399">
    <property type="protein sequence ID" value="QLY32699.1"/>
    <property type="molecule type" value="Genomic_DNA"/>
</dbReference>
<dbReference type="Proteomes" id="UP000515512">
    <property type="component" value="Chromosome"/>
</dbReference>
<dbReference type="SUPFAM" id="SSF47413">
    <property type="entry name" value="lambda repressor-like DNA-binding domains"/>
    <property type="match status" value="1"/>
</dbReference>
<name>A0A7D6ZJN4_9NOCA</name>
<proteinExistence type="predicted"/>
<sequence>MTEIGRALRTARLDAGLSLQGMAVRTNYSKPYLGQLETGARVVRQEHVTAYESALGISLSSLYTRLPVVTRDEGDLSIELSAFLRPILPTSGAEPRQALAELIAAERMAKWARGLQWSESAPPRRAVIDWLEANLPRLRQLSPGTGQAEQALRVGAELADIAAAMSWDVEDTESARRFYLGSARLAHTAGDAGLTAAALAGLALQYLDQGRPGDGLEVAQLAQFVARRSATPRLRGTLAHLQATAYGIVGDTAAFERETAYATECHLAAAAHPSADTAIDRSLTALNLSLLLGPRRTWPSCGRQSELLGPGYRHLVRTRPRLAGAAFGMDRTPLPANIVHPAMSMTSLARLHLMLGEPDRAAELAGDALTLAGPRIGGRTAARLRDFHHESIEFAGVSGIRTVRAAIEEITTRA</sequence>
<dbReference type="KEGG" id="nhu:H0264_10985"/>
<dbReference type="Gene3D" id="1.10.260.40">
    <property type="entry name" value="lambda repressor-like DNA-binding domains"/>
    <property type="match status" value="1"/>
</dbReference>
<evidence type="ECO:0000313" key="2">
    <source>
        <dbReference type="EMBL" id="QLY32699.1"/>
    </source>
</evidence>
<dbReference type="AlphaFoldDB" id="A0A7D6ZJN4"/>
<dbReference type="InterPro" id="IPR010982">
    <property type="entry name" value="Lambda_DNA-bd_dom_sf"/>
</dbReference>
<dbReference type="CDD" id="cd00093">
    <property type="entry name" value="HTH_XRE"/>
    <property type="match status" value="1"/>
</dbReference>
<dbReference type="GO" id="GO:0003677">
    <property type="term" value="F:DNA binding"/>
    <property type="evidence" value="ECO:0007669"/>
    <property type="project" value="InterPro"/>
</dbReference>
<evidence type="ECO:0000259" key="1">
    <source>
        <dbReference type="PROSITE" id="PS50943"/>
    </source>
</evidence>
<gene>
    <name evidence="2" type="ORF">H0264_10985</name>
</gene>
<keyword evidence="3" id="KW-1185">Reference proteome</keyword>
<dbReference type="InterPro" id="IPR001387">
    <property type="entry name" value="Cro/C1-type_HTH"/>
</dbReference>
<feature type="domain" description="HTH cro/C1-type" evidence="1">
    <location>
        <begin position="8"/>
        <end position="62"/>
    </location>
</feature>